<feature type="coiled-coil region" evidence="2">
    <location>
        <begin position="17"/>
        <end position="67"/>
    </location>
</feature>
<organism evidence="3 4">
    <name type="scientific">Pyrococcus yayanosii (strain CH1 / JCM 16557)</name>
    <dbReference type="NCBI Taxonomy" id="529709"/>
    <lineage>
        <taxon>Archaea</taxon>
        <taxon>Methanobacteriati</taxon>
        <taxon>Methanobacteriota</taxon>
        <taxon>Thermococci</taxon>
        <taxon>Thermococcales</taxon>
        <taxon>Thermococcaceae</taxon>
        <taxon>Pyrococcus</taxon>
    </lineage>
</organism>
<dbReference type="InterPro" id="IPR036081">
    <property type="entry name" value="Translin_sf"/>
</dbReference>
<dbReference type="RefSeq" id="WP_013905763.1">
    <property type="nucleotide sequence ID" value="NC_015680.1"/>
</dbReference>
<dbReference type="Pfam" id="PF01997">
    <property type="entry name" value="Translin"/>
    <property type="match status" value="1"/>
</dbReference>
<dbReference type="HOGENOM" id="CLU_099315_0_0_2"/>
<sequence length="204" mass="23875">MRIGEIVEVLRTRLDEKDELREEALQITREVVRLSGDAIKAMHRGELKRARERLERAGQLLGELKKKLRNHPDLYFTGYVQSANQEFVEAQLLYHYLTDRDFPGPDELGVPPQDYILGLGDFIGELRRHFLILLMEGDLRGAEEVYRFMEETYEELMTLEYPKGLVNVRQKQDQARYTVERTLEDLVRAKLNKDLERKLEGAIG</sequence>
<dbReference type="KEGG" id="pya:PYCH_10230"/>
<keyword evidence="3" id="KW-0804">Transcription</keyword>
<dbReference type="GO" id="GO:0043565">
    <property type="term" value="F:sequence-specific DNA binding"/>
    <property type="evidence" value="ECO:0007669"/>
    <property type="project" value="InterPro"/>
</dbReference>
<dbReference type="GO" id="GO:0046872">
    <property type="term" value="F:metal ion binding"/>
    <property type="evidence" value="ECO:0007669"/>
    <property type="project" value="UniProtKB-KW"/>
</dbReference>
<dbReference type="NCBIfam" id="NF011161">
    <property type="entry name" value="PRK14562.1-6"/>
    <property type="match status" value="1"/>
</dbReference>
<dbReference type="eggNOG" id="arCOG04318">
    <property type="taxonomic scope" value="Archaea"/>
</dbReference>
<feature type="binding site" evidence="1">
    <location>
        <position position="125"/>
    </location>
    <ligand>
        <name>Mg(2+)</name>
        <dbReference type="ChEBI" id="CHEBI:18420"/>
    </ligand>
</feature>
<keyword evidence="3" id="KW-0240">DNA-directed RNA polymerase</keyword>
<dbReference type="Proteomes" id="UP000008386">
    <property type="component" value="Chromosome"/>
</dbReference>
<keyword evidence="2" id="KW-0175">Coiled coil</keyword>
<dbReference type="STRING" id="529709.PYCH_10230"/>
<proteinExistence type="predicted"/>
<dbReference type="PANTHER" id="PTHR10741">
    <property type="entry name" value="TRANSLIN AND TRANSLIN ASSOCIATED PROTEIN X"/>
    <property type="match status" value="1"/>
</dbReference>
<reference evidence="3 4" key="1">
    <citation type="journal article" date="2011" name="J. Bacteriol.">
        <title>Complete genome sequence of the obligate piezophilic hyperthermophilic archaeon Pyrococcus yayanosii CH1.</title>
        <authorList>
            <person name="Jun X."/>
            <person name="Lupeng L."/>
            <person name="Minjuan X."/>
            <person name="Oger P."/>
            <person name="Fengping W."/>
            <person name="Jebbar M."/>
            <person name="Xiang X."/>
        </authorList>
    </citation>
    <scope>NUCLEOTIDE SEQUENCE [LARGE SCALE GENOMIC DNA]</scope>
    <source>
        <strain evidence="4">CH1 / JCM 16557</strain>
    </source>
</reference>
<gene>
    <name evidence="3" type="ordered locus">PYCH_10230</name>
</gene>
<dbReference type="SUPFAM" id="SSF74784">
    <property type="entry name" value="Translin"/>
    <property type="match status" value="1"/>
</dbReference>
<dbReference type="CDD" id="cd14820">
    <property type="entry name" value="TRAX"/>
    <property type="match status" value="1"/>
</dbReference>
<dbReference type="GeneID" id="10837597"/>
<evidence type="ECO:0000256" key="1">
    <source>
        <dbReference type="PIRSR" id="PIRSR602848-1"/>
    </source>
</evidence>
<keyword evidence="1" id="KW-0479">Metal-binding</keyword>
<dbReference type="InterPro" id="IPR002848">
    <property type="entry name" value="Translin_fam"/>
</dbReference>
<evidence type="ECO:0000256" key="2">
    <source>
        <dbReference type="SAM" id="Coils"/>
    </source>
</evidence>
<dbReference type="Gene3D" id="1.20.58.2140">
    <property type="match status" value="1"/>
</dbReference>
<dbReference type="OrthoDB" id="26985at2157"/>
<protein>
    <submittedName>
        <fullName evidence="3">DNA-directed RNA polymerase subunit M</fullName>
    </submittedName>
</protein>
<keyword evidence="1" id="KW-0460">Magnesium</keyword>
<evidence type="ECO:0000313" key="4">
    <source>
        <dbReference type="Proteomes" id="UP000008386"/>
    </source>
</evidence>
<dbReference type="EMBL" id="CP002779">
    <property type="protein sequence ID" value="AEH24706.1"/>
    <property type="molecule type" value="Genomic_DNA"/>
</dbReference>
<dbReference type="AlphaFoldDB" id="F8AEM6"/>
<evidence type="ECO:0000313" key="3">
    <source>
        <dbReference type="EMBL" id="AEH24706.1"/>
    </source>
</evidence>
<accession>F8AEM6</accession>
<name>F8AEM6_PYRYC</name>
<dbReference type="GO" id="GO:0000428">
    <property type="term" value="C:DNA-directed RNA polymerase complex"/>
    <property type="evidence" value="ECO:0007669"/>
    <property type="project" value="UniProtKB-KW"/>
</dbReference>
<feature type="binding site" evidence="1">
    <location>
        <position position="89"/>
    </location>
    <ligand>
        <name>Mg(2+)</name>
        <dbReference type="ChEBI" id="CHEBI:18420"/>
    </ligand>
</feature>
<keyword evidence="4" id="KW-1185">Reference proteome</keyword>